<evidence type="ECO:0000313" key="1">
    <source>
        <dbReference type="EMBL" id="AWG27131.1"/>
    </source>
</evidence>
<protein>
    <submittedName>
        <fullName evidence="1">Uncharacterized protein</fullName>
    </submittedName>
</protein>
<dbReference type="EMBL" id="CP020919">
    <property type="protein sequence ID" value="AWG27131.1"/>
    <property type="molecule type" value="Genomic_DNA"/>
</dbReference>
<proteinExistence type="predicted"/>
<name>A0A2S1LU02_9FLAO</name>
<organism evidence="1 2">
    <name type="scientific">Flavobacterium kingsejongi</name>
    <dbReference type="NCBI Taxonomy" id="1678728"/>
    <lineage>
        <taxon>Bacteria</taxon>
        <taxon>Pseudomonadati</taxon>
        <taxon>Bacteroidota</taxon>
        <taxon>Flavobacteriia</taxon>
        <taxon>Flavobacteriales</taxon>
        <taxon>Flavobacteriaceae</taxon>
        <taxon>Flavobacterium</taxon>
    </lineage>
</organism>
<dbReference type="AlphaFoldDB" id="A0A2S1LU02"/>
<dbReference type="OrthoDB" id="8818984at2"/>
<keyword evidence="2" id="KW-1185">Reference proteome</keyword>
<accession>A0A2S1LU02</accession>
<dbReference type="Proteomes" id="UP000244677">
    <property type="component" value="Chromosome"/>
</dbReference>
<reference evidence="1 2" key="1">
    <citation type="submission" date="2017-04" db="EMBL/GenBank/DDBJ databases">
        <title>Complete genome sequence of Flavobacterium kingsejong AJ004.</title>
        <authorList>
            <person name="Lee P.C."/>
        </authorList>
    </citation>
    <scope>NUCLEOTIDE SEQUENCE [LARGE SCALE GENOMIC DNA]</scope>
    <source>
        <strain evidence="1 2">AJ004</strain>
    </source>
</reference>
<dbReference type="RefSeq" id="WP_108738619.1">
    <property type="nucleotide sequence ID" value="NZ_CP020919.1"/>
</dbReference>
<sequence length="84" mass="9530">MACQFTIFYNGSKPDLIEKIRNTIGDKGELIGDEIEGHFEGHTLVGKFTGSYHIELHDIEITITDKPFLISCSKIQEEFEKALQ</sequence>
<dbReference type="KEGG" id="fki:FK004_18855"/>
<evidence type="ECO:0000313" key="2">
    <source>
        <dbReference type="Proteomes" id="UP000244677"/>
    </source>
</evidence>
<gene>
    <name evidence="1" type="ORF">FK004_18855</name>
</gene>